<evidence type="ECO:0000313" key="13">
    <source>
        <dbReference type="Proteomes" id="UP000424966"/>
    </source>
</evidence>
<evidence type="ECO:0000256" key="1">
    <source>
        <dbReference type="ARBA" id="ARBA00022490"/>
    </source>
</evidence>
<dbReference type="InterPro" id="IPR050069">
    <property type="entry name" value="Urease_subunit"/>
</dbReference>
<evidence type="ECO:0000256" key="4">
    <source>
        <dbReference type="HAMAP-Rule" id="MF_00739"/>
    </source>
</evidence>
<dbReference type="AlphaFoldDB" id="A0A0B6I6R6"/>
<protein>
    <recommendedName>
        <fullName evidence="4 5">Urease subunit gamma</fullName>
        <ecNumber evidence="4 5">3.5.1.5</ecNumber>
    </recommendedName>
    <alternativeName>
        <fullName evidence="4">Urea amidohydrolase subunit gamma</fullName>
    </alternativeName>
</protein>
<evidence type="ECO:0000256" key="3">
    <source>
        <dbReference type="ARBA" id="ARBA00047778"/>
    </source>
</evidence>
<dbReference type="GO" id="GO:0009039">
    <property type="term" value="F:urease activity"/>
    <property type="evidence" value="ECO:0007669"/>
    <property type="project" value="UniProtKB-UniRule"/>
</dbReference>
<dbReference type="Proteomes" id="UP000424966">
    <property type="component" value="Chromosome"/>
</dbReference>
<evidence type="ECO:0000256" key="2">
    <source>
        <dbReference type="ARBA" id="ARBA00022801"/>
    </source>
</evidence>
<dbReference type="PANTHER" id="PTHR33569:SF1">
    <property type="entry name" value="UREASE"/>
    <property type="match status" value="1"/>
</dbReference>
<dbReference type="PIRSF" id="PIRSF001223">
    <property type="entry name" value="Urease_gamma"/>
    <property type="match status" value="1"/>
</dbReference>
<dbReference type="EMBL" id="CWJI01000004">
    <property type="protein sequence ID" value="CRY55095.1"/>
    <property type="molecule type" value="Genomic_DNA"/>
</dbReference>
<dbReference type="Proteomes" id="UP000043316">
    <property type="component" value="Unassembled WGS sequence"/>
</dbReference>
<dbReference type="Proteomes" id="UP000038750">
    <property type="component" value="Unassembled WGS sequence"/>
</dbReference>
<dbReference type="UniPathway" id="UPA00258">
    <property type="reaction ID" value="UER00370"/>
</dbReference>
<keyword evidence="2 4" id="KW-0378">Hydrolase</keyword>
<dbReference type="GO" id="GO:0005737">
    <property type="term" value="C:cytoplasm"/>
    <property type="evidence" value="ECO:0007669"/>
    <property type="project" value="UniProtKB-SubCell"/>
</dbReference>
<dbReference type="InterPro" id="IPR036463">
    <property type="entry name" value="Urease_gamma_sf"/>
</dbReference>
<dbReference type="EMBL" id="NHOI01000001">
    <property type="protein sequence ID" value="OVZ90455.1"/>
    <property type="molecule type" value="Genomic_DNA"/>
</dbReference>
<evidence type="ECO:0000256" key="5">
    <source>
        <dbReference type="RuleBase" id="RU003850"/>
    </source>
</evidence>
<comment type="catalytic activity">
    <reaction evidence="3 4 5">
        <text>urea + 2 H2O + H(+) = hydrogencarbonate + 2 NH4(+)</text>
        <dbReference type="Rhea" id="RHEA:20557"/>
        <dbReference type="ChEBI" id="CHEBI:15377"/>
        <dbReference type="ChEBI" id="CHEBI:15378"/>
        <dbReference type="ChEBI" id="CHEBI:16199"/>
        <dbReference type="ChEBI" id="CHEBI:17544"/>
        <dbReference type="ChEBI" id="CHEBI:28938"/>
        <dbReference type="EC" id="3.5.1.5"/>
    </reaction>
</comment>
<evidence type="ECO:0000313" key="12">
    <source>
        <dbReference type="Proteomes" id="UP000196440"/>
    </source>
</evidence>
<dbReference type="OrthoDB" id="9797217at2"/>
<dbReference type="RefSeq" id="WP_002215288.1">
    <property type="nucleotide sequence ID" value="NZ_CABHXO010000045.1"/>
</dbReference>
<evidence type="ECO:0000313" key="11">
    <source>
        <dbReference type="Proteomes" id="UP000043316"/>
    </source>
</evidence>
<organism evidence="7 11">
    <name type="scientific">Yersinia intermedia</name>
    <dbReference type="NCBI Taxonomy" id="631"/>
    <lineage>
        <taxon>Bacteria</taxon>
        <taxon>Pseudomonadati</taxon>
        <taxon>Pseudomonadota</taxon>
        <taxon>Gammaproteobacteria</taxon>
        <taxon>Enterobacterales</taxon>
        <taxon>Yersiniaceae</taxon>
        <taxon>Yersinia</taxon>
    </lineage>
</organism>
<dbReference type="GO" id="GO:0016151">
    <property type="term" value="F:nickel cation binding"/>
    <property type="evidence" value="ECO:0007669"/>
    <property type="project" value="InterPro"/>
</dbReference>
<comment type="subcellular location">
    <subcellularLocation>
        <location evidence="4 5">Cytoplasm</location>
    </subcellularLocation>
</comment>
<dbReference type="Proteomes" id="UP000196440">
    <property type="component" value="Unassembled WGS sequence"/>
</dbReference>
<reference evidence="6 10" key="2">
    <citation type="submission" date="2015-03" db="EMBL/GenBank/DDBJ databases">
        <authorList>
            <person name="Murphy D."/>
        </authorList>
    </citation>
    <scope>NUCLEOTIDE SEQUENCE [LARGE SCALE GENOMIC DNA]</scope>
    <source>
        <strain evidence="6 10">BR165/97</strain>
    </source>
</reference>
<name>A0A0B6I6R6_YERIN</name>
<dbReference type="EMBL" id="CP046294">
    <property type="protein sequence ID" value="QGR72439.1"/>
    <property type="molecule type" value="Genomic_DNA"/>
</dbReference>
<dbReference type="GeneID" id="75140001"/>
<evidence type="ECO:0000313" key="10">
    <source>
        <dbReference type="Proteomes" id="UP000038750"/>
    </source>
</evidence>
<reference evidence="11" key="1">
    <citation type="submission" date="2015-03" db="EMBL/GenBank/DDBJ databases">
        <authorList>
            <consortium name="Pathogen Informatics"/>
        </authorList>
    </citation>
    <scope>NUCLEOTIDE SEQUENCE [LARGE SCALE GENOMIC DNA]</scope>
    <source>
        <strain evidence="11">R148</strain>
    </source>
</reference>
<evidence type="ECO:0000313" key="9">
    <source>
        <dbReference type="EMBL" id="QGR72439.1"/>
    </source>
</evidence>
<dbReference type="Gene3D" id="3.30.280.10">
    <property type="entry name" value="Urease, gamma-like subunit"/>
    <property type="match status" value="1"/>
</dbReference>
<dbReference type="EC" id="3.5.1.5" evidence="4 5"/>
<dbReference type="GO" id="GO:0043419">
    <property type="term" value="P:urea catabolic process"/>
    <property type="evidence" value="ECO:0007669"/>
    <property type="project" value="UniProtKB-UniRule"/>
</dbReference>
<keyword evidence="1 4" id="KW-0963">Cytoplasm</keyword>
<proteinExistence type="inferred from homology"/>
<sequence>MQLTPREVEKLMIYTLSDVAFKRKARGLKLNYPEAVSIITVTAMEGARDGKSVEDVMKEASKVLTKDDVMDGVADLIPNVQVEAIFTDGSRLVTVHDPIK</sequence>
<reference evidence="9 13" key="5">
    <citation type="submission" date="2019-11" db="EMBL/GenBank/DDBJ databases">
        <title>FDA dAtabase for Regulatory Grade micrObial Sequences (FDA-ARGOS): Supporting development and validation of Infectious Disease Dx tests.</title>
        <authorList>
            <person name="Patel R."/>
            <person name="Rucinski S."/>
            <person name="Tallon L."/>
            <person name="Sadzewicz L."/>
            <person name="Vavikolanu K."/>
            <person name="Mehta A."/>
            <person name="Aluvathingal J."/>
            <person name="Nadendla S."/>
            <person name="Nandy P."/>
            <person name="Geyer C."/>
            <person name="Yan Y."/>
            <person name="Sichtig H."/>
        </authorList>
    </citation>
    <scope>NUCLEOTIDE SEQUENCE [LARGE SCALE GENOMIC DNA]</scope>
    <source>
        <strain evidence="9 13">FDAARGOS_729</strain>
    </source>
</reference>
<dbReference type="Pfam" id="PF00547">
    <property type="entry name" value="Urease_gamma"/>
    <property type="match status" value="1"/>
</dbReference>
<keyword evidence="13" id="KW-1185">Reference proteome</keyword>
<dbReference type="KEGG" id="yin:CH53_731"/>
<dbReference type="PANTHER" id="PTHR33569">
    <property type="entry name" value="UREASE"/>
    <property type="match status" value="1"/>
</dbReference>
<gene>
    <name evidence="4 7" type="primary">ureA</name>
    <name evidence="8" type="ORF">CBW57_00295</name>
    <name evidence="7" type="ORF">ERS008476_02071</name>
    <name evidence="6" type="ORF">ERS008530_03687</name>
    <name evidence="9" type="ORF">FOC37_19925</name>
</gene>
<comment type="subunit">
    <text evidence="4">Heterotrimer of UreA (gamma), UreB (beta) and UreC (alpha) subunits. Three heterotrimers associate to form the active enzyme.</text>
</comment>
<dbReference type="NCBIfam" id="NF009712">
    <property type="entry name" value="PRK13241.1"/>
    <property type="match status" value="1"/>
</dbReference>
<accession>A0A0B6I6R6</accession>
<dbReference type="InterPro" id="IPR012010">
    <property type="entry name" value="Urease_gamma"/>
</dbReference>
<comment type="similarity">
    <text evidence="4 5">Belongs to the urease gamma subunit family.</text>
</comment>
<dbReference type="NCBIfam" id="TIGR00193">
    <property type="entry name" value="urease_gam"/>
    <property type="match status" value="1"/>
</dbReference>
<evidence type="ECO:0000313" key="6">
    <source>
        <dbReference type="EMBL" id="CNG40893.1"/>
    </source>
</evidence>
<reference evidence="8 12" key="4">
    <citation type="submission" date="2017-05" db="EMBL/GenBank/DDBJ databases">
        <title>Whole genome sequencing of Yersinia kristensenii.</title>
        <authorList>
            <person name="Campioni F."/>
        </authorList>
    </citation>
    <scope>NUCLEOTIDE SEQUENCE [LARGE SCALE GENOMIC DNA]</scope>
    <source>
        <strain evidence="8 12">CFSAN060536</strain>
    </source>
</reference>
<evidence type="ECO:0000313" key="8">
    <source>
        <dbReference type="EMBL" id="OVZ90455.1"/>
    </source>
</evidence>
<dbReference type="SUPFAM" id="SSF54111">
    <property type="entry name" value="Urease, gamma-subunit"/>
    <property type="match status" value="1"/>
</dbReference>
<dbReference type="CDD" id="cd00390">
    <property type="entry name" value="Urease_gamma"/>
    <property type="match status" value="1"/>
</dbReference>
<dbReference type="SMR" id="A0A0B6I6R6"/>
<dbReference type="HAMAP" id="MF_00739">
    <property type="entry name" value="Urease_gamma"/>
    <property type="match status" value="1"/>
</dbReference>
<evidence type="ECO:0000313" key="7">
    <source>
        <dbReference type="EMBL" id="CRY55095.1"/>
    </source>
</evidence>
<comment type="pathway">
    <text evidence="4">Nitrogen metabolism; urea degradation; CO(2) and NH(3) from urea (urease route): step 1/1.</text>
</comment>
<dbReference type="InterPro" id="IPR002026">
    <property type="entry name" value="Urease_gamma/gamma-beta_su"/>
</dbReference>
<reference evidence="7" key="3">
    <citation type="submission" date="2015-03" db="EMBL/GenBank/DDBJ databases">
        <authorList>
            <person name="Informatics Pathogen"/>
        </authorList>
    </citation>
    <scope>NUCLEOTIDE SEQUENCE [LARGE SCALE GENOMIC DNA]</scope>
    <source>
        <strain evidence="7">R148</strain>
    </source>
</reference>
<dbReference type="EMBL" id="CPZJ01000018">
    <property type="protein sequence ID" value="CNG40893.1"/>
    <property type="molecule type" value="Genomic_DNA"/>
</dbReference>